<dbReference type="PANTHER" id="PTHR12526:SF630">
    <property type="entry name" value="GLYCOSYLTRANSFERASE"/>
    <property type="match status" value="1"/>
</dbReference>
<accession>A0A521CLR9</accession>
<dbReference type="Pfam" id="PF11997">
    <property type="entry name" value="DUF3492"/>
    <property type="match status" value="2"/>
</dbReference>
<sequence>MIILVIEGTYPWYRGGVSEWVSQYLGAFEDTEFALLQIATDPFRNASIQDALYEVPSHVTHFLRFPPPIIDIDWEQDMKDWAAESVRRIDRRIIDNASCVHVANTGFAGWLGMALAQQYDTPLLLTEHALYWKEVDMGAVALECGYEISEAHGGKKFISHLFRKTAQKVYQASDLIISVSECNMADQRLLGARDIAYIPNGVEASWLLDEKPWSGMLTLGWIGRCAEMKNPLKFIALARELGERARCVMMLSDAGEKQLAQKVCTLAKTIPNLTLIWDQPARAHIDTMDALCITSHNESQPLVLFEALSRRILPVGWRVGDVTEKYAVTFDDACPIPVFADAVLQLWADKKQWREKVDHCHRRVKEKHTWRIIFESYRKELSSCLTSSARPS</sequence>
<keyword evidence="2" id="KW-0808">Transferase</keyword>
<feature type="domain" description="DUF3492" evidence="1">
    <location>
        <begin position="94"/>
        <end position="193"/>
    </location>
</feature>
<dbReference type="AlphaFoldDB" id="A0A521CLR9"/>
<dbReference type="SUPFAM" id="SSF53756">
    <property type="entry name" value="UDP-Glycosyltransferase/glycogen phosphorylase"/>
    <property type="match status" value="1"/>
</dbReference>
<dbReference type="InterPro" id="IPR022622">
    <property type="entry name" value="DUF3492"/>
</dbReference>
<dbReference type="GO" id="GO:0016740">
    <property type="term" value="F:transferase activity"/>
    <property type="evidence" value="ECO:0007669"/>
    <property type="project" value="UniProtKB-KW"/>
</dbReference>
<dbReference type="Proteomes" id="UP000317593">
    <property type="component" value="Unassembled WGS sequence"/>
</dbReference>
<dbReference type="PANTHER" id="PTHR12526">
    <property type="entry name" value="GLYCOSYLTRANSFERASE"/>
    <property type="match status" value="1"/>
</dbReference>
<dbReference type="Gene3D" id="3.40.50.2000">
    <property type="entry name" value="Glycogen Phosphorylase B"/>
    <property type="match status" value="2"/>
</dbReference>
<dbReference type="OrthoDB" id="9806653at2"/>
<gene>
    <name evidence="2" type="ORF">SAMN06265218_106190</name>
</gene>
<dbReference type="RefSeq" id="WP_142714176.1">
    <property type="nucleotide sequence ID" value="NZ_FXTH01000006.1"/>
</dbReference>
<proteinExistence type="predicted"/>
<evidence type="ECO:0000313" key="2">
    <source>
        <dbReference type="EMBL" id="SMO60399.1"/>
    </source>
</evidence>
<dbReference type="EMBL" id="FXTH01000006">
    <property type="protein sequence ID" value="SMO60399.1"/>
    <property type="molecule type" value="Genomic_DNA"/>
</dbReference>
<keyword evidence="3" id="KW-1185">Reference proteome</keyword>
<feature type="domain" description="DUF3492" evidence="1">
    <location>
        <begin position="2"/>
        <end position="63"/>
    </location>
</feature>
<organism evidence="2 3">
    <name type="scientific">Fodinibius sediminis</name>
    <dbReference type="NCBI Taxonomy" id="1214077"/>
    <lineage>
        <taxon>Bacteria</taxon>
        <taxon>Pseudomonadati</taxon>
        <taxon>Balneolota</taxon>
        <taxon>Balneolia</taxon>
        <taxon>Balneolales</taxon>
        <taxon>Balneolaceae</taxon>
        <taxon>Fodinibius</taxon>
    </lineage>
</organism>
<protein>
    <submittedName>
        <fullName evidence="2">Glycosyltransferase involved in cell wall bisynthesis</fullName>
    </submittedName>
</protein>
<reference evidence="2 3" key="1">
    <citation type="submission" date="2017-05" db="EMBL/GenBank/DDBJ databases">
        <authorList>
            <person name="Varghese N."/>
            <person name="Submissions S."/>
        </authorList>
    </citation>
    <scope>NUCLEOTIDE SEQUENCE [LARGE SCALE GENOMIC DNA]</scope>
    <source>
        <strain evidence="2 3">DSM 21194</strain>
    </source>
</reference>
<evidence type="ECO:0000313" key="3">
    <source>
        <dbReference type="Proteomes" id="UP000317593"/>
    </source>
</evidence>
<evidence type="ECO:0000259" key="1">
    <source>
        <dbReference type="Pfam" id="PF11997"/>
    </source>
</evidence>
<name>A0A521CLR9_9BACT</name>